<evidence type="ECO:0000313" key="6">
    <source>
        <dbReference type="Proteomes" id="UP000279271"/>
    </source>
</evidence>
<dbReference type="AlphaFoldDB" id="A0A087SIH6"/>
<keyword evidence="2" id="KW-1133">Transmembrane helix</keyword>
<organism evidence="3 5">
    <name type="scientific">Auxenochlorella protothecoides</name>
    <name type="common">Green microalga</name>
    <name type="synonym">Chlorella protothecoides</name>
    <dbReference type="NCBI Taxonomy" id="3075"/>
    <lineage>
        <taxon>Eukaryota</taxon>
        <taxon>Viridiplantae</taxon>
        <taxon>Chlorophyta</taxon>
        <taxon>core chlorophytes</taxon>
        <taxon>Trebouxiophyceae</taxon>
        <taxon>Chlorellales</taxon>
        <taxon>Chlorellaceae</taxon>
        <taxon>Auxenochlorella</taxon>
    </lineage>
</organism>
<dbReference type="Proteomes" id="UP000279271">
    <property type="component" value="Unassembled WGS sequence"/>
</dbReference>
<dbReference type="OrthoDB" id="9985979at2759"/>
<keyword evidence="2" id="KW-0472">Membrane</keyword>
<reference evidence="4" key="4">
    <citation type="submission" date="2018-11" db="EMBL/GenBank/DDBJ databases">
        <title>Characterization of plant carbon substrate utilization by Auxenochlorella protothecoides.</title>
        <authorList>
            <person name="Vogler B.W."/>
            <person name="Starkenburg S.R."/>
            <person name="Sudasinghe N."/>
            <person name="Schambach J.Y."/>
            <person name="Rollin J.A."/>
            <person name="Pattathil S."/>
            <person name="Barry A.N."/>
        </authorList>
    </citation>
    <scope>NUCLEOTIDE SEQUENCE [LARGE SCALE GENOMIC DNA]</scope>
    <source>
        <strain evidence="4">UTEX 25</strain>
    </source>
</reference>
<keyword evidence="5" id="KW-1185">Reference proteome</keyword>
<reference evidence="3 5" key="1">
    <citation type="journal article" date="2014" name="BMC Genomics">
        <title>Oil accumulation mechanisms of the oleaginous microalga Chlorella protothecoides revealed through its genome, transcriptomes, and proteomes.</title>
        <authorList>
            <person name="Gao C."/>
            <person name="Wang Y."/>
            <person name="Shen Y."/>
            <person name="Yan D."/>
            <person name="He X."/>
            <person name="Dai J."/>
            <person name="Wu Q."/>
        </authorList>
    </citation>
    <scope>NUCLEOTIDE SEQUENCE [LARGE SCALE GENOMIC DNA]</scope>
    <source>
        <strain evidence="3 5">0710</strain>
    </source>
</reference>
<sequence length="435" mass="48320">MFYTYGCLPVITGSDPPLSWPIKDTASLLAEDSSSTHSEDGATDPGEDSPSEASHGAESKSSEGATPEASDPAPAPTVVTLEWNGFDCYRPYLIIAAITDNSQHKITWLDDKKHRSFDILALYVGNDPEWSCPECVAVYRRHGFSWQLLRQVSQTSVWPRVTDRYTHIMVADDDLIMSTRAINVAFDVASQYRLALSQPSVCRHPDSYTFWTQVYQDPEKVLRYTAFVELMAPIFDMPTVTSVLLPNLDENTATGYALDFVWPLLLDYPRDRIGVVDAACMIHPAHQSEKTAIYSLTHPHGWSEWDEDDAVKRKYGLHDEPWFKKGLEEMPGYITFGGVNASQGWNDVGPRDHCSGLYSGANLEIHTLPGMDFLAWALVLQVITVIIFCLVKLRRRAKWTGLSASLLGPGPGTCLAPMHDAPTSMGKTVFPTTLA</sequence>
<dbReference type="RefSeq" id="XP_011398426.1">
    <property type="nucleotide sequence ID" value="XM_011400124.1"/>
</dbReference>
<reference evidence="4" key="3">
    <citation type="submission" date="2018-10" db="EMBL/GenBank/DDBJ databases">
        <authorList>
            <person name="Hovde B."/>
            <person name="Zhang X."/>
        </authorList>
    </citation>
    <scope>NUCLEOTIDE SEQUENCE [LARGE SCALE GENOMIC DNA]</scope>
    <source>
        <strain evidence="4">UTEX 25</strain>
    </source>
</reference>
<evidence type="ECO:0000313" key="4">
    <source>
        <dbReference type="EMBL" id="RMZ54648.1"/>
    </source>
</evidence>
<evidence type="ECO:0000256" key="2">
    <source>
        <dbReference type="SAM" id="Phobius"/>
    </source>
</evidence>
<gene>
    <name evidence="4" type="ORF">APUTEX25_003026</name>
    <name evidence="3" type="ORF">F751_0557</name>
</gene>
<name>A0A087SIH6_AUXPR</name>
<dbReference type="EMBL" id="KL662119">
    <property type="protein sequence ID" value="KFM25530.1"/>
    <property type="molecule type" value="Genomic_DNA"/>
</dbReference>
<feature type="compositionally biased region" description="Acidic residues" evidence="1">
    <location>
        <begin position="41"/>
        <end position="50"/>
    </location>
</feature>
<evidence type="ECO:0000313" key="3">
    <source>
        <dbReference type="EMBL" id="KFM25530.1"/>
    </source>
</evidence>
<evidence type="ECO:0000256" key="1">
    <source>
        <dbReference type="SAM" id="MobiDB-lite"/>
    </source>
</evidence>
<dbReference type="EMBL" id="QOKY01000173">
    <property type="protein sequence ID" value="RMZ54648.1"/>
    <property type="molecule type" value="Genomic_DNA"/>
</dbReference>
<keyword evidence="2" id="KW-0812">Transmembrane</keyword>
<proteinExistence type="predicted"/>
<dbReference type="GeneID" id="23611948"/>
<feature type="region of interest" description="Disordered" evidence="1">
    <location>
        <begin position="14"/>
        <end position="76"/>
    </location>
</feature>
<dbReference type="KEGG" id="apro:F751_0557"/>
<dbReference type="Proteomes" id="UP000028924">
    <property type="component" value="Unassembled WGS sequence"/>
</dbReference>
<accession>A0A087SIH6</accession>
<feature type="transmembrane region" description="Helical" evidence="2">
    <location>
        <begin position="373"/>
        <end position="391"/>
    </location>
</feature>
<reference evidence="6" key="2">
    <citation type="journal article" date="2018" name="Algal Res.">
        <title>Characterization of plant carbon substrate utilization by Auxenochlorella protothecoides.</title>
        <authorList>
            <person name="Vogler B.W."/>
            <person name="Starkenburg S.R."/>
            <person name="Sudasinghe N."/>
            <person name="Schambach J.Y."/>
            <person name="Rollin J.A."/>
            <person name="Pattathil S."/>
            <person name="Barry A.N."/>
        </authorList>
    </citation>
    <scope>NUCLEOTIDE SEQUENCE [LARGE SCALE GENOMIC DNA]</scope>
    <source>
        <strain evidence="6">UTEX 25</strain>
    </source>
</reference>
<protein>
    <submittedName>
        <fullName evidence="3">Uncharacterized protein</fullName>
    </submittedName>
</protein>
<evidence type="ECO:0000313" key="5">
    <source>
        <dbReference type="Proteomes" id="UP000028924"/>
    </source>
</evidence>